<feature type="compositionally biased region" description="Basic and acidic residues" evidence="1">
    <location>
        <begin position="981"/>
        <end position="990"/>
    </location>
</feature>
<organism evidence="3 4">
    <name type="scientific">Hyalella azteca</name>
    <name type="common">Amphipod</name>
    <dbReference type="NCBI Taxonomy" id="294128"/>
    <lineage>
        <taxon>Eukaryota</taxon>
        <taxon>Metazoa</taxon>
        <taxon>Ecdysozoa</taxon>
        <taxon>Arthropoda</taxon>
        <taxon>Crustacea</taxon>
        <taxon>Multicrustacea</taxon>
        <taxon>Malacostraca</taxon>
        <taxon>Eumalacostraca</taxon>
        <taxon>Peracarida</taxon>
        <taxon>Amphipoda</taxon>
        <taxon>Senticaudata</taxon>
        <taxon>Talitrida</taxon>
        <taxon>Talitroidea</taxon>
        <taxon>Hyalellidae</taxon>
        <taxon>Hyalella</taxon>
    </lineage>
</organism>
<feature type="compositionally biased region" description="Low complexity" evidence="1">
    <location>
        <begin position="389"/>
        <end position="400"/>
    </location>
</feature>
<dbReference type="OrthoDB" id="6371234at2759"/>
<feature type="region of interest" description="Disordered" evidence="1">
    <location>
        <begin position="377"/>
        <end position="401"/>
    </location>
</feature>
<feature type="compositionally biased region" description="Low complexity" evidence="1">
    <location>
        <begin position="907"/>
        <end position="920"/>
    </location>
</feature>
<feature type="region of interest" description="Disordered" evidence="1">
    <location>
        <begin position="543"/>
        <end position="581"/>
    </location>
</feature>
<sequence length="1384" mass="154846">MQACALVMMVVSWSLSGASTDFGQKVIADVQPSAKPELPIEFIKFENFSKSLKSRPYSTRYKSRESNGLDSLSQLTYDEGPLTSIVAPPVNFKPQIHEDDIEMLSDSDHQASEDQTQVDIERNSWPPSLERSDSVINNDDSGPHKRRVSSQAFRQRMRERLRQRQQKQAGQSNDGAVDASAPTKPAAAMRSRGRGSSTTSAKEDEQAGEQQEKLQPYQRLRSDSQRRGNGTFYAKHRGKERSPSSTTHSRGLRLRSRMTTSSTTPSNFLEATQIPISISTTLSTLEFNTEPVEIIKASPIDSLTMKLKGPVDEFVPASGPVKFEDIFSEFQSKIREGRITRRPQTSSQRNQVIAPEVPIVTVAIPTKVSSNQNVNSLTVTNHPTIPQPTVSKVSTSTSKTNIHPASRLRNTALSVGPSFPASGDTRQPLRYPKTVSNFIMKLSPHEIILNQEDYDRNECGTIDKDSDCGPNYGAVKTHILESTRDIIKQNENGSKEKVQLQPFREVTTSLFTRSTTPPPADSGHSRGNIRASESLYRNDVSSASAATGWHKRRPAVEQSGESSGVNGEKLKSPTPSIDFHASSSHRPAIFSTFDHFLKMHGVTESTFNAQTSQSDKSFPTAVSFQNSYMGDVGHLLLPEKNSEPFNPLSLNDHPNSIRSSKSAIALADLTHNKLGADYKIHDHDLFFRTPASLAKTTTTFAPPATVPRVKSQSPKNTRVSDLPFDYSPQYNNDIGNPFIQQYSHSDQTSINSHPNSLSLTKTENFIQEPSLPKATPLRTATLSAESFQQTKHRQYPVGGREDLHHQVSHSPVEPAFITHQKKVQTASFPEPNMVLRSQAGNSKQIPNTRTHFKAVLVEDGKDDTITFNHPTNFHKYSNVFHRDPFNGNRHQDITNSIIHVKPSNARPARLRPLPRNPRASVGRLPRGPNTQDNFRIPRPRNQGNIRLNGFMMPPPKRTKSRSNLKPRPIANNRNKINRIPDNFDHQESRDSNVIIPPPHRSPFIRTSQLNAGGHKLREKIKFTQNTMRPSGAPLSPNYSVILPQNHQPRYPQQRHELTLNSRLPTTSPPARLQLPSSLSVPGRNARHSPFKTHTNFNLNHPQTAPSQKIQAHVHKNSNYHSHHNSQTYPPTIKPNFTVYKNTFGPKSFTEPKSLPKPFDESTRQHNSFFHRQPTASSSHVYNVREDLEPKTHNDISLEAISQPLPHQMLLKTSHSKMAESHVSLLKNLQFGINGEPLDVWIPMKSDRTLKLVGRGQTPLLGRASLEPSNTVPIRVRHNLVARSAAEEDVMQTGESMSVPAYAVKDVLDGDKDFDYNDYDEVLDRQEEPQAASSTEEEVVDPKPVEESEDYADDEVEPRGDQDNVVQEDELEDDEADVLHEDDDE</sequence>
<evidence type="ECO:0000313" key="4">
    <source>
        <dbReference type="RefSeq" id="XP_018006627.1"/>
    </source>
</evidence>
<feature type="chain" id="PRO_5034289179" evidence="2">
    <location>
        <begin position="19"/>
        <end position="1384"/>
    </location>
</feature>
<reference evidence="4" key="1">
    <citation type="submission" date="2025-08" db="UniProtKB">
        <authorList>
            <consortium name="RefSeq"/>
        </authorList>
    </citation>
    <scope>IDENTIFICATION</scope>
    <source>
        <tissue evidence="4">Whole organism</tissue>
    </source>
</reference>
<dbReference type="Proteomes" id="UP000694843">
    <property type="component" value="Unplaced"/>
</dbReference>
<dbReference type="KEGG" id="hazt:108664536"/>
<feature type="region of interest" description="Disordered" evidence="1">
    <location>
        <begin position="907"/>
        <end position="1003"/>
    </location>
</feature>
<accession>A0A8B7MYH8</accession>
<dbReference type="GeneID" id="108664536"/>
<evidence type="ECO:0000313" key="3">
    <source>
        <dbReference type="Proteomes" id="UP000694843"/>
    </source>
</evidence>
<proteinExistence type="predicted"/>
<keyword evidence="3" id="KW-1185">Reference proteome</keyword>
<feature type="region of interest" description="Disordered" evidence="1">
    <location>
        <begin position="1064"/>
        <end position="1084"/>
    </location>
</feature>
<feature type="compositionally biased region" description="Acidic residues" evidence="1">
    <location>
        <begin position="1346"/>
        <end position="1355"/>
    </location>
</feature>
<protein>
    <submittedName>
        <fullName evidence="4">Uncharacterized protein LOC108664536</fullName>
    </submittedName>
</protein>
<feature type="compositionally biased region" description="Low complexity" evidence="1">
    <location>
        <begin position="186"/>
        <end position="200"/>
    </location>
</feature>
<feature type="region of interest" description="Disordered" evidence="1">
    <location>
        <begin position="1324"/>
        <end position="1384"/>
    </location>
</feature>
<feature type="region of interest" description="Disordered" evidence="1">
    <location>
        <begin position="105"/>
        <end position="265"/>
    </location>
</feature>
<name>A0A8B7MYH8_HYAAZ</name>
<evidence type="ECO:0000256" key="1">
    <source>
        <dbReference type="SAM" id="MobiDB-lite"/>
    </source>
</evidence>
<dbReference type="RefSeq" id="XP_018006627.1">
    <property type="nucleotide sequence ID" value="XM_018151138.2"/>
</dbReference>
<evidence type="ECO:0000256" key="2">
    <source>
        <dbReference type="SAM" id="SignalP"/>
    </source>
</evidence>
<gene>
    <name evidence="4" type="primary">LOC108664536</name>
</gene>
<feature type="compositionally biased region" description="Acidic residues" evidence="1">
    <location>
        <begin position="1365"/>
        <end position="1384"/>
    </location>
</feature>
<keyword evidence="2" id="KW-0732">Signal</keyword>
<feature type="signal peptide" evidence="2">
    <location>
        <begin position="1"/>
        <end position="18"/>
    </location>
</feature>
<feature type="compositionally biased region" description="Polar residues" evidence="1">
    <location>
        <begin position="377"/>
        <end position="388"/>
    </location>
</feature>